<evidence type="ECO:0000259" key="4">
    <source>
        <dbReference type="PROSITE" id="PS50222"/>
    </source>
</evidence>
<reference evidence="5 6" key="1">
    <citation type="submission" date="2024-02" db="EMBL/GenBank/DDBJ databases">
        <authorList>
            <person name="Vignale AGUSTIN F."/>
            <person name="Sosa J E."/>
            <person name="Modenutti C."/>
        </authorList>
    </citation>
    <scope>NUCLEOTIDE SEQUENCE [LARGE SCALE GENOMIC DNA]</scope>
</reference>
<accession>A0ABC8TK86</accession>
<keyword evidence="6" id="KW-1185">Reference proteome</keyword>
<dbReference type="InterPro" id="IPR018247">
    <property type="entry name" value="EF_Hand_1_Ca_BS"/>
</dbReference>
<evidence type="ECO:0000256" key="1">
    <source>
        <dbReference type="ARBA" id="ARBA00022723"/>
    </source>
</evidence>
<evidence type="ECO:0000256" key="3">
    <source>
        <dbReference type="ARBA" id="ARBA00022837"/>
    </source>
</evidence>
<keyword evidence="3" id="KW-0106">Calcium</keyword>
<dbReference type="PANTHER" id="PTHR10891">
    <property type="entry name" value="EF-HAND CALCIUM-BINDING DOMAIN CONTAINING PROTEIN"/>
    <property type="match status" value="1"/>
</dbReference>
<dbReference type="SMART" id="SM00054">
    <property type="entry name" value="EFh"/>
    <property type="match status" value="3"/>
</dbReference>
<dbReference type="PROSITE" id="PS00018">
    <property type="entry name" value="EF_HAND_1"/>
    <property type="match status" value="3"/>
</dbReference>
<dbReference type="Pfam" id="PF13405">
    <property type="entry name" value="EF-hand_6"/>
    <property type="match status" value="1"/>
</dbReference>
<sequence length="154" mass="17712">MSSINSDDLHRIFEKFDRNGDGLVSLDELKCLLEKIGVHPSSLDELESLVGKKSLDIIDFMFFYETIMEKNMETGKEEDINNLDSDLVEAFRVYDLDGDGFISCDELQSVLARLELWDEHCGRDCKSMINFYDANSDGVLDFEEFKNMMQITNP</sequence>
<comment type="caution">
    <text evidence="5">The sequence shown here is derived from an EMBL/GenBank/DDBJ whole genome shotgun (WGS) entry which is preliminary data.</text>
</comment>
<feature type="domain" description="EF-hand" evidence="4">
    <location>
        <begin position="82"/>
        <end position="117"/>
    </location>
</feature>
<keyword evidence="1" id="KW-0479">Metal-binding</keyword>
<dbReference type="EMBL" id="CAUOFW020004825">
    <property type="protein sequence ID" value="CAK9167399.1"/>
    <property type="molecule type" value="Genomic_DNA"/>
</dbReference>
<dbReference type="InterPro" id="IPR002048">
    <property type="entry name" value="EF_hand_dom"/>
</dbReference>
<dbReference type="InterPro" id="IPR039647">
    <property type="entry name" value="EF_hand_pair_protein_CML-like"/>
</dbReference>
<dbReference type="AlphaFoldDB" id="A0ABC8TK86"/>
<dbReference type="CDD" id="cd00051">
    <property type="entry name" value="EFh"/>
    <property type="match status" value="1"/>
</dbReference>
<evidence type="ECO:0000313" key="6">
    <source>
        <dbReference type="Proteomes" id="UP001642360"/>
    </source>
</evidence>
<keyword evidence="2" id="KW-0677">Repeat</keyword>
<feature type="domain" description="EF-hand" evidence="4">
    <location>
        <begin position="120"/>
        <end position="154"/>
    </location>
</feature>
<name>A0ABC8TK86_9AQUA</name>
<dbReference type="FunFam" id="1.10.238.10:FF:000003">
    <property type="entry name" value="Calmodulin A"/>
    <property type="match status" value="1"/>
</dbReference>
<dbReference type="GO" id="GO:0046872">
    <property type="term" value="F:metal ion binding"/>
    <property type="evidence" value="ECO:0007669"/>
    <property type="project" value="UniProtKB-KW"/>
</dbReference>
<proteinExistence type="predicted"/>
<evidence type="ECO:0000313" key="5">
    <source>
        <dbReference type="EMBL" id="CAK9167399.1"/>
    </source>
</evidence>
<dbReference type="InterPro" id="IPR011992">
    <property type="entry name" value="EF-hand-dom_pair"/>
</dbReference>
<evidence type="ECO:0000256" key="2">
    <source>
        <dbReference type="ARBA" id="ARBA00022737"/>
    </source>
</evidence>
<dbReference type="SUPFAM" id="SSF47473">
    <property type="entry name" value="EF-hand"/>
    <property type="match status" value="1"/>
</dbReference>
<gene>
    <name evidence="5" type="ORF">ILEXP_LOCUS36666</name>
</gene>
<protein>
    <recommendedName>
        <fullName evidence="4">EF-hand domain-containing protein</fullName>
    </recommendedName>
</protein>
<dbReference type="Proteomes" id="UP001642360">
    <property type="component" value="Unassembled WGS sequence"/>
</dbReference>
<organism evidence="5 6">
    <name type="scientific">Ilex paraguariensis</name>
    <name type="common">yerba mate</name>
    <dbReference type="NCBI Taxonomy" id="185542"/>
    <lineage>
        <taxon>Eukaryota</taxon>
        <taxon>Viridiplantae</taxon>
        <taxon>Streptophyta</taxon>
        <taxon>Embryophyta</taxon>
        <taxon>Tracheophyta</taxon>
        <taxon>Spermatophyta</taxon>
        <taxon>Magnoliopsida</taxon>
        <taxon>eudicotyledons</taxon>
        <taxon>Gunneridae</taxon>
        <taxon>Pentapetalae</taxon>
        <taxon>asterids</taxon>
        <taxon>campanulids</taxon>
        <taxon>Aquifoliales</taxon>
        <taxon>Aquifoliaceae</taxon>
        <taxon>Ilex</taxon>
    </lineage>
</organism>
<dbReference type="Gene3D" id="1.10.238.10">
    <property type="entry name" value="EF-hand"/>
    <property type="match status" value="2"/>
</dbReference>
<dbReference type="PROSITE" id="PS50222">
    <property type="entry name" value="EF_HAND_2"/>
    <property type="match status" value="3"/>
</dbReference>
<dbReference type="Pfam" id="PF13499">
    <property type="entry name" value="EF-hand_7"/>
    <property type="match status" value="1"/>
</dbReference>
<feature type="domain" description="EF-hand" evidence="4">
    <location>
        <begin position="4"/>
        <end position="39"/>
    </location>
</feature>